<dbReference type="Pfam" id="PF00589">
    <property type="entry name" value="Phage_integrase"/>
    <property type="match status" value="1"/>
</dbReference>
<evidence type="ECO:0000256" key="1">
    <source>
        <dbReference type="ARBA" id="ARBA00023125"/>
    </source>
</evidence>
<organism evidence="4 5">
    <name type="scientific">Plutella xylostella</name>
    <name type="common">Diamondback moth</name>
    <name type="synonym">Plutella maculipennis</name>
    <dbReference type="NCBI Taxonomy" id="51655"/>
    <lineage>
        <taxon>Eukaryota</taxon>
        <taxon>Metazoa</taxon>
        <taxon>Ecdysozoa</taxon>
        <taxon>Arthropoda</taxon>
        <taxon>Hexapoda</taxon>
        <taxon>Insecta</taxon>
        <taxon>Pterygota</taxon>
        <taxon>Neoptera</taxon>
        <taxon>Endopterygota</taxon>
        <taxon>Lepidoptera</taxon>
        <taxon>Glossata</taxon>
        <taxon>Ditrysia</taxon>
        <taxon>Yponomeutoidea</taxon>
        <taxon>Plutellidae</taxon>
        <taxon>Plutella</taxon>
    </lineage>
</organism>
<evidence type="ECO:0000256" key="2">
    <source>
        <dbReference type="ARBA" id="ARBA00023172"/>
    </source>
</evidence>
<dbReference type="PANTHER" id="PTHR35617">
    <property type="entry name" value="PHAGE_INTEGRASE DOMAIN-CONTAINING PROTEIN"/>
    <property type="match status" value="1"/>
</dbReference>
<evidence type="ECO:0000313" key="4">
    <source>
        <dbReference type="EMBL" id="CAG9136734.1"/>
    </source>
</evidence>
<dbReference type="Proteomes" id="UP000653454">
    <property type="component" value="Unassembled WGS sequence"/>
</dbReference>
<name>A0A8S4GA55_PLUXY</name>
<dbReference type="PANTHER" id="PTHR35617:SF3">
    <property type="entry name" value="CORE-BINDING (CB) DOMAIN-CONTAINING PROTEIN"/>
    <property type="match status" value="1"/>
</dbReference>
<accession>A0A8S4GA55</accession>
<dbReference type="CDD" id="cd00397">
    <property type="entry name" value="DNA_BRE_C"/>
    <property type="match status" value="1"/>
</dbReference>
<dbReference type="GO" id="GO:0006310">
    <property type="term" value="P:DNA recombination"/>
    <property type="evidence" value="ECO:0007669"/>
    <property type="project" value="UniProtKB-KW"/>
</dbReference>
<protein>
    <submittedName>
        <fullName evidence="4">(diamondback moth) hypothetical protein</fullName>
    </submittedName>
</protein>
<sequence>MICSISENTLKQYSPCIKDWITYCHTNQISTIKANIPEIIKYFTKKFNEGMSYGSLNSLRSALSLFLGSHIGTDHNIKRLFKGFFRLRPCAPKYDYTWNVSEVLEYIENVYASCDNLEMCSKKTVTLLVLATGHRAQTICAIDIDLIKIESNVVHIKVAKLVKTSAPNRLQPFIRLPFFNDRPFICPARAVIDYLNMTKSIRKDCKNLFLSYRKPYKPVTVSTISRWIKTVLQESGIDINTFSAHSTRHASTSTALKRGVSIDEIRRTAGWTDSSSCFARFYNRPVRNVSFAEAVFS</sequence>
<dbReference type="SUPFAM" id="SSF56349">
    <property type="entry name" value="DNA breaking-rejoining enzymes"/>
    <property type="match status" value="1"/>
</dbReference>
<dbReference type="GO" id="GO:0003677">
    <property type="term" value="F:DNA binding"/>
    <property type="evidence" value="ECO:0007669"/>
    <property type="project" value="UniProtKB-KW"/>
</dbReference>
<keyword evidence="5" id="KW-1185">Reference proteome</keyword>
<proteinExistence type="predicted"/>
<gene>
    <name evidence="4" type="ORF">PLXY2_LOCUS14989</name>
</gene>
<keyword evidence="1" id="KW-0238">DNA-binding</keyword>
<dbReference type="Gene3D" id="1.10.443.10">
    <property type="entry name" value="Intergrase catalytic core"/>
    <property type="match status" value="1"/>
</dbReference>
<dbReference type="EMBL" id="CAJHNJ030000157">
    <property type="protein sequence ID" value="CAG9136734.1"/>
    <property type="molecule type" value="Genomic_DNA"/>
</dbReference>
<dbReference type="InterPro" id="IPR011010">
    <property type="entry name" value="DNA_brk_join_enz"/>
</dbReference>
<feature type="domain" description="Tyr recombinase" evidence="3">
    <location>
        <begin position="93"/>
        <end position="296"/>
    </location>
</feature>
<dbReference type="GO" id="GO:0015074">
    <property type="term" value="P:DNA integration"/>
    <property type="evidence" value="ECO:0007669"/>
    <property type="project" value="InterPro"/>
</dbReference>
<dbReference type="AlphaFoldDB" id="A0A8S4GA55"/>
<comment type="caution">
    <text evidence="4">The sequence shown here is derived from an EMBL/GenBank/DDBJ whole genome shotgun (WGS) entry which is preliminary data.</text>
</comment>
<dbReference type="InterPro" id="IPR013762">
    <property type="entry name" value="Integrase-like_cat_sf"/>
</dbReference>
<dbReference type="Gene3D" id="1.10.150.130">
    <property type="match status" value="1"/>
</dbReference>
<reference evidence="4" key="1">
    <citation type="submission" date="2020-11" db="EMBL/GenBank/DDBJ databases">
        <authorList>
            <person name="Whiteford S."/>
        </authorList>
    </citation>
    <scope>NUCLEOTIDE SEQUENCE</scope>
</reference>
<dbReference type="PROSITE" id="PS51898">
    <property type="entry name" value="TYR_RECOMBINASE"/>
    <property type="match status" value="1"/>
</dbReference>
<evidence type="ECO:0000313" key="5">
    <source>
        <dbReference type="Proteomes" id="UP000653454"/>
    </source>
</evidence>
<evidence type="ECO:0000259" key="3">
    <source>
        <dbReference type="PROSITE" id="PS51898"/>
    </source>
</evidence>
<dbReference type="InterPro" id="IPR002104">
    <property type="entry name" value="Integrase_catalytic"/>
</dbReference>
<dbReference type="InterPro" id="IPR010998">
    <property type="entry name" value="Integrase_recombinase_N"/>
</dbReference>
<keyword evidence="2" id="KW-0233">DNA recombination</keyword>